<dbReference type="EMBL" id="BMOC01000001">
    <property type="protein sequence ID" value="GGI95040.1"/>
    <property type="molecule type" value="Genomic_DNA"/>
</dbReference>
<evidence type="ECO:0000313" key="2">
    <source>
        <dbReference type="Proteomes" id="UP000653099"/>
    </source>
</evidence>
<keyword evidence="2" id="KW-1185">Reference proteome</keyword>
<reference evidence="1" key="1">
    <citation type="journal article" date="2014" name="Int. J. Syst. Evol. Microbiol.">
        <title>Complete genome sequence of Corynebacterium casei LMG S-19264T (=DSM 44701T), isolated from a smear-ripened cheese.</title>
        <authorList>
            <consortium name="US DOE Joint Genome Institute (JGI-PGF)"/>
            <person name="Walter F."/>
            <person name="Albersmeier A."/>
            <person name="Kalinowski J."/>
            <person name="Ruckert C."/>
        </authorList>
    </citation>
    <scope>NUCLEOTIDE SEQUENCE</scope>
    <source>
        <strain evidence="1">JCM 14359</strain>
    </source>
</reference>
<gene>
    <name evidence="1" type="ORF">GCM10008995_01540</name>
</gene>
<dbReference type="RefSeq" id="WP_188785475.1">
    <property type="nucleotide sequence ID" value="NZ_BMOC01000001.1"/>
</dbReference>
<dbReference type="OrthoDB" id="169621at2157"/>
<protein>
    <submittedName>
        <fullName evidence="1">Uncharacterized protein</fullName>
    </submittedName>
</protein>
<comment type="caution">
    <text evidence="1">The sequence shown here is derived from an EMBL/GenBank/DDBJ whole genome shotgun (WGS) entry which is preliminary data.</text>
</comment>
<sequence length="216" mass="25461">MTTKEEIWQEWTDRYVDTENPIPLFETDKDLTVEYKNYGKDDRRILKRSEEMESLVREEGRKVINDFSTSDDSYDGLIYLMYWLEDGNVIPLYVGKAGKYGRDGEGLSANLRGLRGSSTGKFARWGDGHYYHIGNLSAIIFNHDKNQKQKYEKWADQLFDEGRHLRQQTYFWTKAWQQEDTGLYHDFEVPLEQLEYQIIGLVSDLYPEQLLNDEGA</sequence>
<accession>A0A830EJH5</accession>
<name>A0A830EJH5_9EURY</name>
<evidence type="ECO:0000313" key="1">
    <source>
        <dbReference type="EMBL" id="GGI95040.1"/>
    </source>
</evidence>
<reference evidence="1" key="2">
    <citation type="submission" date="2020-09" db="EMBL/GenBank/DDBJ databases">
        <authorList>
            <person name="Sun Q."/>
            <person name="Ohkuma M."/>
        </authorList>
    </citation>
    <scope>NUCLEOTIDE SEQUENCE</scope>
    <source>
        <strain evidence="1">JCM 14359</strain>
    </source>
</reference>
<organism evidence="1 2">
    <name type="scientific">Halobellus salinus</name>
    <dbReference type="NCBI Taxonomy" id="931585"/>
    <lineage>
        <taxon>Archaea</taxon>
        <taxon>Methanobacteriati</taxon>
        <taxon>Methanobacteriota</taxon>
        <taxon>Stenosarchaea group</taxon>
        <taxon>Halobacteria</taxon>
        <taxon>Halobacteriales</taxon>
        <taxon>Haloferacaceae</taxon>
        <taxon>Halobellus</taxon>
    </lineage>
</organism>
<proteinExistence type="predicted"/>
<dbReference type="Proteomes" id="UP000653099">
    <property type="component" value="Unassembled WGS sequence"/>
</dbReference>
<dbReference type="AlphaFoldDB" id="A0A830EJH5"/>